<dbReference type="AlphaFoldDB" id="A0A871RBQ4"/>
<reference evidence="3" key="2">
    <citation type="journal article" name="BMC Genomics">
        <title>New genome assemblies reveal patterns of domestication and adaptation across Brettanomyces (Dekkera) species.</title>
        <authorList>
            <person name="Roach M.J."/>
            <person name="Borneman A.R."/>
        </authorList>
    </citation>
    <scope>NUCLEOTIDE SEQUENCE</scope>
    <source>
        <strain evidence="3">UCD 2041</strain>
    </source>
</reference>
<dbReference type="GO" id="GO:0000785">
    <property type="term" value="C:chromatin"/>
    <property type="evidence" value="ECO:0007669"/>
    <property type="project" value="TreeGrafter"/>
</dbReference>
<dbReference type="Pfam" id="PF09724">
    <property type="entry name" value="Dcc1"/>
    <property type="match status" value="1"/>
</dbReference>
<dbReference type="PANTHER" id="PTHR13395:SF6">
    <property type="entry name" value="SISTER CHROMATID COHESION PROTEIN DCC1"/>
    <property type="match status" value="1"/>
</dbReference>
<dbReference type="PANTHER" id="PTHR13395">
    <property type="entry name" value="SISTER CHROMATID COHESION PROTEIN DCC1-RELATED"/>
    <property type="match status" value="1"/>
</dbReference>
<evidence type="ECO:0000313" key="4">
    <source>
        <dbReference type="Proteomes" id="UP000663131"/>
    </source>
</evidence>
<dbReference type="EMBL" id="CP063137">
    <property type="protein sequence ID" value="QOU22074.1"/>
    <property type="molecule type" value="Genomic_DNA"/>
</dbReference>
<dbReference type="OrthoDB" id="276989at2759"/>
<comment type="similarity">
    <text evidence="1">Belongs to the DCC1 family.</text>
</comment>
<keyword evidence="2" id="KW-0235">DNA replication</keyword>
<dbReference type="Proteomes" id="UP000663131">
    <property type="component" value="Chromosome 9"/>
</dbReference>
<dbReference type="GO" id="GO:0034088">
    <property type="term" value="P:maintenance of mitotic sister chromatid cohesion"/>
    <property type="evidence" value="ECO:0007669"/>
    <property type="project" value="TreeGrafter"/>
</dbReference>
<evidence type="ECO:0008006" key="5">
    <source>
        <dbReference type="Google" id="ProtNLM"/>
    </source>
</evidence>
<gene>
    <name evidence="3" type="ORF">BRETT_002241</name>
</gene>
<evidence type="ECO:0000313" key="3">
    <source>
        <dbReference type="EMBL" id="QOU22074.1"/>
    </source>
</evidence>
<accession>A0A871RBQ4</accession>
<name>A0A871RBQ4_DEKBR</name>
<organism evidence="3 4">
    <name type="scientific">Dekkera bruxellensis</name>
    <name type="common">Brettanomyces custersii</name>
    <dbReference type="NCBI Taxonomy" id="5007"/>
    <lineage>
        <taxon>Eukaryota</taxon>
        <taxon>Fungi</taxon>
        <taxon>Dikarya</taxon>
        <taxon>Ascomycota</taxon>
        <taxon>Saccharomycotina</taxon>
        <taxon>Pichiomycetes</taxon>
        <taxon>Pichiales</taxon>
        <taxon>Pichiaceae</taxon>
        <taxon>Brettanomyces</taxon>
    </lineage>
</organism>
<dbReference type="GO" id="GO:0000775">
    <property type="term" value="C:chromosome, centromeric region"/>
    <property type="evidence" value="ECO:0007669"/>
    <property type="project" value="TreeGrafter"/>
</dbReference>
<evidence type="ECO:0000256" key="1">
    <source>
        <dbReference type="ARBA" id="ARBA00007017"/>
    </source>
</evidence>
<dbReference type="RefSeq" id="XP_041138567.1">
    <property type="nucleotide sequence ID" value="XM_041280776.1"/>
</dbReference>
<dbReference type="GO" id="GO:0006260">
    <property type="term" value="P:DNA replication"/>
    <property type="evidence" value="ECO:0007669"/>
    <property type="project" value="UniProtKB-KW"/>
</dbReference>
<reference evidence="3" key="1">
    <citation type="submission" date="2020-10" db="EMBL/GenBank/DDBJ databases">
        <authorList>
            <person name="Palmer J.M."/>
        </authorList>
    </citation>
    <scope>NUCLEOTIDE SEQUENCE</scope>
    <source>
        <strain evidence="3">UCD 2041</strain>
    </source>
</reference>
<evidence type="ECO:0000256" key="2">
    <source>
        <dbReference type="ARBA" id="ARBA00022705"/>
    </source>
</evidence>
<protein>
    <recommendedName>
        <fullName evidence="5">Sister chromatid cohesion protein DCC1</fullName>
    </recommendedName>
</protein>
<dbReference type="InterPro" id="IPR019128">
    <property type="entry name" value="Dcc1"/>
</dbReference>
<proteinExistence type="inferred from homology"/>
<dbReference type="GO" id="GO:0031390">
    <property type="term" value="C:Ctf18 RFC-like complex"/>
    <property type="evidence" value="ECO:0007669"/>
    <property type="project" value="InterPro"/>
</dbReference>
<dbReference type="GeneID" id="64574165"/>
<sequence length="370" mass="42332">METHDVYTVLSPESQSSDYKLHLVTLNNHILSAIEDGKDKLYLKASSSTEGYPVIVTDSRTFKIRQQNQSNCLMLMNTDKVNGKDAGVSFDDFKSKLILEDVKPGVDTTGLITIRTIEQLRNTVNHSEDGKGYTLKDLFANSRASKAEFEDIISRQQIFEFRGCCYIAGDALVTTCIGKIVEKLIKQVVESGHELDIMEELNKFKYCEAKKCILGGEILEKHPKELIELCLRKFFGQDGINDDLIVRQFGLEVLRKHKTLKLDDFMIELKLRLPFNYTPQIKLNQALSGCYYTFGDHKLIAYLDDSMLSDDPVRRFAQLFSLKPQWEVTEIEPFIDSINKKGTKPEKFLLKFCKVKRVGKKHYAMPMRAS</sequence>
<dbReference type="KEGG" id="bbrx:BRETT_002241"/>